<organism evidence="1 2">
    <name type="scientific">Sphingobium quisquiliarum P25</name>
    <dbReference type="NCBI Taxonomy" id="1329909"/>
    <lineage>
        <taxon>Bacteria</taxon>
        <taxon>Pseudomonadati</taxon>
        <taxon>Pseudomonadota</taxon>
        <taxon>Alphaproteobacteria</taxon>
        <taxon>Sphingomonadales</taxon>
        <taxon>Sphingomonadaceae</taxon>
        <taxon>Sphingobium</taxon>
    </lineage>
</organism>
<comment type="caution">
    <text evidence="1">The sequence shown here is derived from an EMBL/GenBank/DDBJ whole genome shotgun (WGS) entry which is preliminary data.</text>
</comment>
<proteinExistence type="predicted"/>
<evidence type="ECO:0000313" key="1">
    <source>
        <dbReference type="EMBL" id="EQB11597.1"/>
    </source>
</evidence>
<dbReference type="EMBL" id="ATHO01000023">
    <property type="protein sequence ID" value="EQB11597.1"/>
    <property type="molecule type" value="Genomic_DNA"/>
</dbReference>
<sequence>MMHKRRTEARAYICILMDRLLVPNDASKIEAALDRFWKRSMAELWGPRPSARTVIRWRVMRAIELAAKRSRKEG</sequence>
<reference evidence="1 2" key="1">
    <citation type="journal article" date="2013" name="Genome Announc.">
        <title>Draft Genome Sequence of Sphingobium quisquiliarum Strain P25T, a Novel Hexachlorocyclohexane (HCH)-Degrading Bacterium Isolated from an HCH Dumpsite.</title>
        <authorList>
            <person name="Kumar Singh A."/>
            <person name="Sangwan N."/>
            <person name="Sharma A."/>
            <person name="Gupta V."/>
            <person name="Khurana J.P."/>
            <person name="Lal R."/>
        </authorList>
    </citation>
    <scope>NUCLEOTIDE SEQUENCE [LARGE SCALE GENOMIC DNA]</scope>
    <source>
        <strain evidence="1 2">P25</strain>
    </source>
</reference>
<dbReference type="PATRIC" id="fig|1329909.3.peg.581"/>
<dbReference type="AlphaFoldDB" id="T0HEZ5"/>
<keyword evidence="2" id="KW-1185">Reference proteome</keyword>
<evidence type="ECO:0000313" key="2">
    <source>
        <dbReference type="Proteomes" id="UP000015525"/>
    </source>
</evidence>
<name>T0HEZ5_9SPHN</name>
<protein>
    <submittedName>
        <fullName evidence="1">Uncharacterized protein</fullName>
    </submittedName>
</protein>
<accession>T0HEZ5</accession>
<dbReference type="Proteomes" id="UP000015525">
    <property type="component" value="Unassembled WGS sequence"/>
</dbReference>
<gene>
    <name evidence="1" type="ORF">L288_03110</name>
</gene>